<protein>
    <submittedName>
        <fullName evidence="4">Helix-turn-helix domain protein</fullName>
    </submittedName>
</protein>
<feature type="coiled-coil region" evidence="2">
    <location>
        <begin position="90"/>
        <end position="145"/>
    </location>
</feature>
<evidence type="ECO:0000259" key="3">
    <source>
        <dbReference type="PROSITE" id="PS50943"/>
    </source>
</evidence>
<evidence type="ECO:0000313" key="4">
    <source>
        <dbReference type="EMBL" id="ABB40139.2"/>
    </source>
</evidence>
<evidence type="ECO:0000313" key="5">
    <source>
        <dbReference type="Proteomes" id="UP000002710"/>
    </source>
</evidence>
<evidence type="ECO:0000256" key="2">
    <source>
        <dbReference type="SAM" id="Coils"/>
    </source>
</evidence>
<name>Q30W07_OLEA2</name>
<keyword evidence="1" id="KW-0238">DNA-binding</keyword>
<keyword evidence="5" id="KW-1185">Reference proteome</keyword>
<sequence>MSVGNRIKQIRGRIPQKEFAATLGIAQNTLGGYERDERTPNAEVIVSIAKVFNISFDWLLTGEGCKYREQNAKLVQQPSPDTGAGPCQRCAKLEKELDDLRQDQRKEREKNDALVQALLKERDRLEEASATVLRLTQDNAELRLQLARAAPEPAEANRRSA</sequence>
<reference evidence="4 5" key="1">
    <citation type="journal article" date="2011" name="J. Bacteriol.">
        <title>Complete genome sequence and updated annotation of Desulfovibrio alaskensis G20.</title>
        <authorList>
            <person name="Hauser L.J."/>
            <person name="Land M.L."/>
            <person name="Brown S.D."/>
            <person name="Larimer F."/>
            <person name="Keller K.L."/>
            <person name="Rapp-Giles B.J."/>
            <person name="Price M.N."/>
            <person name="Lin M."/>
            <person name="Bruce D.C."/>
            <person name="Detter J.C."/>
            <person name="Tapia R."/>
            <person name="Han C.S."/>
            <person name="Goodwin L.A."/>
            <person name="Cheng J.F."/>
            <person name="Pitluck S."/>
            <person name="Copeland A."/>
            <person name="Lucas S."/>
            <person name="Nolan M."/>
            <person name="Lapidus A.L."/>
            <person name="Palumbo A.V."/>
            <person name="Wall J.D."/>
        </authorList>
    </citation>
    <scope>NUCLEOTIDE SEQUENCE [LARGE SCALE GENOMIC DNA]</scope>
    <source>
        <strain evidence="5">ATCC BAA 1058 / DSM 17464 / G20</strain>
    </source>
</reference>
<dbReference type="RefSeq" id="WP_011369067.1">
    <property type="nucleotide sequence ID" value="NC_007519.1"/>
</dbReference>
<dbReference type="AlphaFoldDB" id="Q30W07"/>
<keyword evidence="2" id="KW-0175">Coiled coil</keyword>
<gene>
    <name evidence="4" type="ordered locus">Dde_3345</name>
</gene>
<dbReference type="CDD" id="cd00093">
    <property type="entry name" value="HTH_XRE"/>
    <property type="match status" value="1"/>
</dbReference>
<dbReference type="KEGG" id="dde:Dde_3345"/>
<organism evidence="4 5">
    <name type="scientific">Oleidesulfovibrio alaskensis (strain ATCC BAA-1058 / DSM 17464 / G20)</name>
    <name type="common">Desulfovibrio alaskensis</name>
    <dbReference type="NCBI Taxonomy" id="207559"/>
    <lineage>
        <taxon>Bacteria</taxon>
        <taxon>Pseudomonadati</taxon>
        <taxon>Thermodesulfobacteriota</taxon>
        <taxon>Desulfovibrionia</taxon>
        <taxon>Desulfovibrionales</taxon>
        <taxon>Desulfovibrionaceae</taxon>
        <taxon>Oleidesulfovibrio</taxon>
    </lineage>
</organism>
<dbReference type="PANTHER" id="PTHR46558:SF11">
    <property type="entry name" value="HTH-TYPE TRANSCRIPTIONAL REGULATOR XRE"/>
    <property type="match status" value="1"/>
</dbReference>
<dbReference type="PROSITE" id="PS50943">
    <property type="entry name" value="HTH_CROC1"/>
    <property type="match status" value="1"/>
</dbReference>
<dbReference type="SUPFAM" id="SSF47413">
    <property type="entry name" value="lambda repressor-like DNA-binding domains"/>
    <property type="match status" value="1"/>
</dbReference>
<proteinExistence type="predicted"/>
<dbReference type="HOGENOM" id="CLU_1649429_0_0_7"/>
<dbReference type="InterPro" id="IPR010982">
    <property type="entry name" value="Lambda_DNA-bd_dom_sf"/>
</dbReference>
<feature type="domain" description="HTH cro/C1-type" evidence="3">
    <location>
        <begin position="16"/>
        <end position="59"/>
    </location>
</feature>
<dbReference type="Pfam" id="PF01381">
    <property type="entry name" value="HTH_3"/>
    <property type="match status" value="1"/>
</dbReference>
<dbReference type="eggNOG" id="COG1396">
    <property type="taxonomic scope" value="Bacteria"/>
</dbReference>
<dbReference type="GO" id="GO:0003677">
    <property type="term" value="F:DNA binding"/>
    <property type="evidence" value="ECO:0007669"/>
    <property type="project" value="UniProtKB-KW"/>
</dbReference>
<evidence type="ECO:0000256" key="1">
    <source>
        <dbReference type="ARBA" id="ARBA00023125"/>
    </source>
</evidence>
<dbReference type="PANTHER" id="PTHR46558">
    <property type="entry name" value="TRACRIPTIONAL REGULATORY PROTEIN-RELATED-RELATED"/>
    <property type="match status" value="1"/>
</dbReference>
<dbReference type="SMART" id="SM00530">
    <property type="entry name" value="HTH_XRE"/>
    <property type="match status" value="1"/>
</dbReference>
<accession>Q30W07</accession>
<dbReference type="Gene3D" id="1.10.260.40">
    <property type="entry name" value="lambda repressor-like DNA-binding domains"/>
    <property type="match status" value="1"/>
</dbReference>
<dbReference type="InterPro" id="IPR001387">
    <property type="entry name" value="Cro/C1-type_HTH"/>
</dbReference>
<dbReference type="Proteomes" id="UP000002710">
    <property type="component" value="Chromosome"/>
</dbReference>
<dbReference type="STRING" id="207559.Dde_3345"/>
<dbReference type="EMBL" id="CP000112">
    <property type="protein sequence ID" value="ABB40139.2"/>
    <property type="molecule type" value="Genomic_DNA"/>
</dbReference>